<dbReference type="RefSeq" id="WP_045232721.1">
    <property type="nucleotide sequence ID" value="NZ_BBJU01000035.1"/>
</dbReference>
<comment type="caution">
    <text evidence="1">The sequence shown here is derived from an EMBL/GenBank/DDBJ whole genome shotgun (WGS) entry which is preliminary data.</text>
</comment>
<dbReference type="OrthoDB" id="7806791at2"/>
<proteinExistence type="predicted"/>
<evidence type="ECO:0000313" key="1">
    <source>
        <dbReference type="EMBL" id="GAK73311.1"/>
    </source>
</evidence>
<gene>
    <name evidence="1" type="ORF">RRU01S_35_00200</name>
</gene>
<name>A0A081D315_9HYPH</name>
<sequence>MSFTLLVKDTDRLVEVFRDDLIYGINGPDESTIYICGKDGLLAARTDQDGFRRLPELTEQGLLDIVVLDEERILVCGESILLIGNHRDGFRQAANVSHELTFRRMATFGDKVYLAAPGADGIRGGLYSYDGKSLSKVETGLPREIGGLSSLSATDEMLLVVGHKEIVRFDGKTWDRIDYPGNATGGK</sequence>
<dbReference type="Proteomes" id="UP000028701">
    <property type="component" value="Unassembled WGS sequence"/>
</dbReference>
<organism evidence="1 2">
    <name type="scientific">Agrobacterium rubi TR3 = NBRC 13261</name>
    <dbReference type="NCBI Taxonomy" id="1368415"/>
    <lineage>
        <taxon>Bacteria</taxon>
        <taxon>Pseudomonadati</taxon>
        <taxon>Pseudomonadota</taxon>
        <taxon>Alphaproteobacteria</taxon>
        <taxon>Hyphomicrobiales</taxon>
        <taxon>Rhizobiaceae</taxon>
        <taxon>Rhizobium/Agrobacterium group</taxon>
        <taxon>Agrobacterium</taxon>
    </lineage>
</organism>
<evidence type="ECO:0000313" key="2">
    <source>
        <dbReference type="Proteomes" id="UP000028701"/>
    </source>
</evidence>
<dbReference type="AlphaFoldDB" id="A0A081D315"/>
<accession>A0A081D315</accession>
<protein>
    <submittedName>
        <fullName evidence="1">Uncharacterized protein</fullName>
    </submittedName>
</protein>
<reference evidence="1 2" key="1">
    <citation type="submission" date="2014-08" db="EMBL/GenBank/DDBJ databases">
        <title>Whole genome shotgun sequence of Rhizobium rubi NBRC 13261.</title>
        <authorList>
            <person name="Katano-Makiyama Y."/>
            <person name="Hosoyama A."/>
            <person name="Hashimoto M."/>
            <person name="Hosoyama Y."/>
            <person name="Noguchi M."/>
            <person name="Tsuchikane K."/>
            <person name="Uohara A."/>
            <person name="Ohji S."/>
            <person name="Ichikawa N."/>
            <person name="Kimura A."/>
            <person name="Yamazoe A."/>
            <person name="Fujita N."/>
        </authorList>
    </citation>
    <scope>NUCLEOTIDE SEQUENCE [LARGE SCALE GENOMIC DNA]</scope>
    <source>
        <strain evidence="1 2">NBRC 13261</strain>
    </source>
</reference>
<dbReference type="EMBL" id="BBJU01000035">
    <property type="protein sequence ID" value="GAK73311.1"/>
    <property type="molecule type" value="Genomic_DNA"/>
</dbReference>